<comment type="domain">
    <text evidence="16">The Q motif is unique to and characteristic of the DEAD box family of RNA helicases and controls ATP binding and hydrolysis.</text>
</comment>
<feature type="compositionally biased region" description="Acidic residues" evidence="17">
    <location>
        <begin position="64"/>
        <end position="74"/>
    </location>
</feature>
<dbReference type="GO" id="GO:0005730">
    <property type="term" value="C:nucleolus"/>
    <property type="evidence" value="ECO:0007669"/>
    <property type="project" value="UniProtKB-SubCell"/>
</dbReference>
<dbReference type="Proteomes" id="UP001280581">
    <property type="component" value="Unassembled WGS sequence"/>
</dbReference>
<feature type="region of interest" description="Disordered" evidence="17">
    <location>
        <begin position="588"/>
        <end position="611"/>
    </location>
</feature>
<dbReference type="InterPro" id="IPR001650">
    <property type="entry name" value="Helicase_C-like"/>
</dbReference>
<dbReference type="Pfam" id="PF13959">
    <property type="entry name" value="CTE_SPB4"/>
    <property type="match status" value="1"/>
</dbReference>
<evidence type="ECO:0000259" key="18">
    <source>
        <dbReference type="PROSITE" id="PS51192"/>
    </source>
</evidence>
<feature type="domain" description="Helicase ATP-binding" evidence="18">
    <location>
        <begin position="157"/>
        <end position="339"/>
    </location>
</feature>
<protein>
    <recommendedName>
        <fullName evidence="16">ATP-dependent RNA helicase</fullName>
        <ecNumber evidence="16">3.6.4.13</ecNumber>
    </recommendedName>
</protein>
<evidence type="ECO:0000256" key="13">
    <source>
        <dbReference type="ARBA" id="ARBA00047984"/>
    </source>
</evidence>
<dbReference type="SMART" id="SM01178">
    <property type="entry name" value="DUF4217"/>
    <property type="match status" value="1"/>
</dbReference>
<dbReference type="EMBL" id="WVTA01000003">
    <property type="protein sequence ID" value="KAK3214692.1"/>
    <property type="molecule type" value="Genomic_DNA"/>
</dbReference>
<feature type="compositionally biased region" description="Basic and acidic residues" evidence="17">
    <location>
        <begin position="75"/>
        <end position="88"/>
    </location>
</feature>
<dbReference type="Pfam" id="PF00270">
    <property type="entry name" value="DEAD"/>
    <property type="match status" value="1"/>
</dbReference>
<keyword evidence="8 16" id="KW-0694">RNA-binding</keyword>
<dbReference type="FunFam" id="3.40.50.300:FF:000379">
    <property type="entry name" value="RNA helicase"/>
    <property type="match status" value="1"/>
</dbReference>
<dbReference type="AlphaFoldDB" id="A0AAN6M4F5"/>
<name>A0AAN6M4F5_9PLEO</name>
<comment type="subcellular location">
    <subcellularLocation>
        <location evidence="1">Nucleus</location>
        <location evidence="1">Nucleolus</location>
    </subcellularLocation>
</comment>
<keyword evidence="22" id="KW-1185">Reference proteome</keyword>
<dbReference type="GO" id="GO:0016787">
    <property type="term" value="F:hydrolase activity"/>
    <property type="evidence" value="ECO:0007669"/>
    <property type="project" value="UniProtKB-KW"/>
</dbReference>
<evidence type="ECO:0000256" key="16">
    <source>
        <dbReference type="RuleBase" id="RU365068"/>
    </source>
</evidence>
<comment type="function">
    <text evidence="16">RNA helicase.</text>
</comment>
<dbReference type="InterPro" id="IPR000629">
    <property type="entry name" value="RNA-helicase_DEAD-box_CS"/>
</dbReference>
<evidence type="ECO:0000256" key="8">
    <source>
        <dbReference type="ARBA" id="ARBA00022884"/>
    </source>
</evidence>
<keyword evidence="7 15" id="KW-0067">ATP-binding</keyword>
<dbReference type="PROSITE" id="PS51195">
    <property type="entry name" value="Q_MOTIF"/>
    <property type="match status" value="1"/>
</dbReference>
<keyword evidence="6 15" id="KW-0347">Helicase</keyword>
<reference evidence="21 22" key="1">
    <citation type="submission" date="2021-02" db="EMBL/GenBank/DDBJ databases">
        <title>Genome assembly of Pseudopithomyces chartarum.</title>
        <authorList>
            <person name="Jauregui R."/>
            <person name="Singh J."/>
            <person name="Voisey C."/>
        </authorList>
    </citation>
    <scope>NUCLEOTIDE SEQUENCE [LARGE SCALE GENOMIC DNA]</scope>
    <source>
        <strain evidence="21 22">AGR01</strain>
    </source>
</reference>
<evidence type="ECO:0000313" key="21">
    <source>
        <dbReference type="EMBL" id="KAK3214692.1"/>
    </source>
</evidence>
<dbReference type="EC" id="3.6.4.13" evidence="16"/>
<evidence type="ECO:0000259" key="20">
    <source>
        <dbReference type="PROSITE" id="PS51195"/>
    </source>
</evidence>
<comment type="subunit">
    <text evidence="12">Associates in the nucleolus with the 60S and pre-60S ribosomal subunits.</text>
</comment>
<evidence type="ECO:0000256" key="17">
    <source>
        <dbReference type="SAM" id="MobiDB-lite"/>
    </source>
</evidence>
<feature type="compositionally biased region" description="Basic residues" evidence="17">
    <location>
        <begin position="601"/>
        <end position="611"/>
    </location>
</feature>
<accession>A0AAN6M4F5</accession>
<dbReference type="Pfam" id="PF00271">
    <property type="entry name" value="Helicase_C"/>
    <property type="match status" value="1"/>
</dbReference>
<evidence type="ECO:0000256" key="3">
    <source>
        <dbReference type="ARBA" id="ARBA00022552"/>
    </source>
</evidence>
<organism evidence="21 22">
    <name type="scientific">Pseudopithomyces chartarum</name>
    <dbReference type="NCBI Taxonomy" id="1892770"/>
    <lineage>
        <taxon>Eukaryota</taxon>
        <taxon>Fungi</taxon>
        <taxon>Dikarya</taxon>
        <taxon>Ascomycota</taxon>
        <taxon>Pezizomycotina</taxon>
        <taxon>Dothideomycetes</taxon>
        <taxon>Pleosporomycetidae</taxon>
        <taxon>Pleosporales</taxon>
        <taxon>Massarineae</taxon>
        <taxon>Didymosphaeriaceae</taxon>
        <taxon>Pseudopithomyces</taxon>
    </lineage>
</organism>
<dbReference type="GO" id="GO:0005524">
    <property type="term" value="F:ATP binding"/>
    <property type="evidence" value="ECO:0007669"/>
    <property type="project" value="UniProtKB-UniRule"/>
</dbReference>
<evidence type="ECO:0000256" key="7">
    <source>
        <dbReference type="ARBA" id="ARBA00022840"/>
    </source>
</evidence>
<keyword evidence="4 15" id="KW-0547">Nucleotide-binding</keyword>
<dbReference type="PANTHER" id="PTHR24031">
    <property type="entry name" value="RNA HELICASE"/>
    <property type="match status" value="1"/>
</dbReference>
<comment type="caution">
    <text evidence="21">The sequence shown here is derived from an EMBL/GenBank/DDBJ whole genome shotgun (WGS) entry which is preliminary data.</text>
</comment>
<keyword evidence="5 15" id="KW-0378">Hydrolase</keyword>
<feature type="region of interest" description="Disordered" evidence="17">
    <location>
        <begin position="1"/>
        <end position="123"/>
    </location>
</feature>
<feature type="compositionally biased region" description="Basic residues" evidence="17">
    <location>
        <begin position="9"/>
        <end position="18"/>
    </location>
</feature>
<evidence type="ECO:0000256" key="4">
    <source>
        <dbReference type="ARBA" id="ARBA00022741"/>
    </source>
</evidence>
<dbReference type="InterPro" id="IPR014001">
    <property type="entry name" value="Helicase_ATP-bd"/>
</dbReference>
<dbReference type="PROSITE" id="PS51192">
    <property type="entry name" value="HELICASE_ATP_BIND_1"/>
    <property type="match status" value="1"/>
</dbReference>
<dbReference type="SMART" id="SM00487">
    <property type="entry name" value="DEXDc"/>
    <property type="match status" value="1"/>
</dbReference>
<comment type="function">
    <text evidence="10">ATP-dependent RNA helicase involved in 40S ribosomal subunit biogenesis. Required for the processing and cleavage of 35S pre-rRNA at sites A0, A1, and A2, leading to mature 18S rRNA.</text>
</comment>
<dbReference type="SMART" id="SM00490">
    <property type="entry name" value="HELICc"/>
    <property type="match status" value="1"/>
</dbReference>
<feature type="domain" description="Helicase C-terminal" evidence="19">
    <location>
        <begin position="353"/>
        <end position="523"/>
    </location>
</feature>
<dbReference type="InterPro" id="IPR025313">
    <property type="entry name" value="SPB4-like_CTE"/>
</dbReference>
<keyword evidence="9" id="KW-0539">Nucleus</keyword>
<dbReference type="Gene3D" id="3.40.50.300">
    <property type="entry name" value="P-loop containing nucleotide triphosphate hydrolases"/>
    <property type="match status" value="2"/>
</dbReference>
<evidence type="ECO:0000256" key="12">
    <source>
        <dbReference type="ARBA" id="ARBA00024365"/>
    </source>
</evidence>
<dbReference type="InterPro" id="IPR044773">
    <property type="entry name" value="DDX18/Has1_DEADc"/>
</dbReference>
<comment type="similarity">
    <text evidence="11">Belongs to the DEAD box helicase family. DDX18/HAS1 subfamily.</text>
</comment>
<dbReference type="InterPro" id="IPR014014">
    <property type="entry name" value="RNA_helicase_DEAD_Q_motif"/>
</dbReference>
<evidence type="ECO:0000256" key="14">
    <source>
        <dbReference type="PROSITE-ProRule" id="PRU00552"/>
    </source>
</evidence>
<evidence type="ECO:0000256" key="1">
    <source>
        <dbReference type="ARBA" id="ARBA00004604"/>
    </source>
</evidence>
<evidence type="ECO:0000256" key="10">
    <source>
        <dbReference type="ARBA" id="ARBA00024310"/>
    </source>
</evidence>
<dbReference type="CDD" id="cd17942">
    <property type="entry name" value="DEADc_DDX18"/>
    <property type="match status" value="1"/>
</dbReference>
<dbReference type="PROSITE" id="PS00039">
    <property type="entry name" value="DEAD_ATP_HELICASE"/>
    <property type="match status" value="1"/>
</dbReference>
<dbReference type="GO" id="GO:0006364">
    <property type="term" value="P:rRNA processing"/>
    <property type="evidence" value="ECO:0007669"/>
    <property type="project" value="UniProtKB-KW"/>
</dbReference>
<keyword evidence="3" id="KW-0698">rRNA processing</keyword>
<dbReference type="CDD" id="cd18787">
    <property type="entry name" value="SF2_C_DEAD"/>
    <property type="match status" value="1"/>
</dbReference>
<dbReference type="SUPFAM" id="SSF52540">
    <property type="entry name" value="P-loop containing nucleoside triphosphate hydrolases"/>
    <property type="match status" value="1"/>
</dbReference>
<evidence type="ECO:0000256" key="15">
    <source>
        <dbReference type="RuleBase" id="RU000492"/>
    </source>
</evidence>
<dbReference type="InterPro" id="IPR027417">
    <property type="entry name" value="P-loop_NTPase"/>
</dbReference>
<comment type="catalytic activity">
    <reaction evidence="13 16">
        <text>ATP + H2O = ADP + phosphate + H(+)</text>
        <dbReference type="Rhea" id="RHEA:13065"/>
        <dbReference type="ChEBI" id="CHEBI:15377"/>
        <dbReference type="ChEBI" id="CHEBI:15378"/>
        <dbReference type="ChEBI" id="CHEBI:30616"/>
        <dbReference type="ChEBI" id="CHEBI:43474"/>
        <dbReference type="ChEBI" id="CHEBI:456216"/>
        <dbReference type="EC" id="3.6.4.13"/>
    </reaction>
</comment>
<evidence type="ECO:0000256" key="5">
    <source>
        <dbReference type="ARBA" id="ARBA00022801"/>
    </source>
</evidence>
<gene>
    <name evidence="21" type="ORF">GRF29_19g992286</name>
</gene>
<evidence type="ECO:0000313" key="22">
    <source>
        <dbReference type="Proteomes" id="UP001280581"/>
    </source>
</evidence>
<evidence type="ECO:0000259" key="19">
    <source>
        <dbReference type="PROSITE" id="PS51194"/>
    </source>
</evidence>
<evidence type="ECO:0000256" key="6">
    <source>
        <dbReference type="ARBA" id="ARBA00022806"/>
    </source>
</evidence>
<evidence type="ECO:0000256" key="9">
    <source>
        <dbReference type="ARBA" id="ARBA00023242"/>
    </source>
</evidence>
<proteinExistence type="inferred from homology"/>
<dbReference type="GO" id="GO:0003724">
    <property type="term" value="F:RNA helicase activity"/>
    <property type="evidence" value="ECO:0007669"/>
    <property type="project" value="UniProtKB-EC"/>
</dbReference>
<feature type="short sequence motif" description="Q motif" evidence="14">
    <location>
        <begin position="126"/>
        <end position="154"/>
    </location>
</feature>
<dbReference type="PROSITE" id="PS51194">
    <property type="entry name" value="HELICASE_CTER"/>
    <property type="match status" value="1"/>
</dbReference>
<keyword evidence="2" id="KW-0690">Ribosome biogenesis</keyword>
<sequence length="611" mass="68158">MSAQDIETKKRKRKHKSKGREDAPIAEPISNGAVEKAEKSRKKAKKEHTPEPEVAETTESVSDNGEEENEEDLNAELKKIAAESKVAEVEANEDEQSDDGADDEEIGAANADLPSGTSMPTVDDPIKFADLKLSDRTMKAIEGMGFENMTEIQRRAIPPLLAGKDVLGAAKTGSGKTLAFLYAKPLPKIPVIEMLSSMKFKPRNGTGAIVVAPTRELALQIFGVARELMESHSQTYGIFMGGANRSAEAAKLVKGVNLMIATPGRLLDHLHNTEGFVFKNLKSLIIDEADRILEVGFEDEMRSIVKILPKDRQTMLFSATQTTKVEDLARISLKPGPLYINVDYRKEHSTVEGLEQGYVICDSDTRFRLLFSFLKRHQKKKIIVFFSSCNAVKYYAELLNYIDLPVLDLHGKLKQQARTNRFFEFCNAQSGTLICTDVAARGLDIPEVDWVIQFDPPDDPRDYIHRVGRTARGSDGKGRSLMFLLPSEIGFLKLLKEARVPLVEFELPANKILNIQSQLEALIGKNYYLNKSAKEGYKAYLHSYASHSLRSVFDVHKLDLVKVAKSFGFSTPPRIDITLGASLARDKKVEGRRSYGSQPKQGRRPMKPKRF</sequence>
<dbReference type="InterPro" id="IPR011545">
    <property type="entry name" value="DEAD/DEAH_box_helicase_dom"/>
</dbReference>
<evidence type="ECO:0000256" key="11">
    <source>
        <dbReference type="ARBA" id="ARBA00024357"/>
    </source>
</evidence>
<dbReference type="GO" id="GO:0003723">
    <property type="term" value="F:RNA binding"/>
    <property type="evidence" value="ECO:0007669"/>
    <property type="project" value="UniProtKB-UniRule"/>
</dbReference>
<feature type="compositionally biased region" description="Acidic residues" evidence="17">
    <location>
        <begin position="90"/>
        <end position="106"/>
    </location>
</feature>
<evidence type="ECO:0000256" key="2">
    <source>
        <dbReference type="ARBA" id="ARBA00022517"/>
    </source>
</evidence>
<feature type="domain" description="DEAD-box RNA helicase Q" evidence="20">
    <location>
        <begin position="126"/>
        <end position="154"/>
    </location>
</feature>